<keyword evidence="3" id="KW-1185">Reference proteome</keyword>
<sequence>MSTPSATPPPVPPAAGPPAAPPLPRTPPLAPAGLPQAPLLPPPGTPLRLGPAVTLTPLPFGGAVLAHGRTLAVAEYGERDAEVLARLLGVGVPPPEAGAPVARFTAQLIAAGWLVPERSA</sequence>
<evidence type="ECO:0000256" key="1">
    <source>
        <dbReference type="SAM" id="MobiDB-lite"/>
    </source>
</evidence>
<evidence type="ECO:0000313" key="2">
    <source>
        <dbReference type="EMBL" id="MBW5481280.1"/>
    </source>
</evidence>
<dbReference type="NCBIfam" id="NF038044">
    <property type="entry name" value="act_def_assoc_B"/>
    <property type="match status" value="1"/>
</dbReference>
<evidence type="ECO:0008006" key="4">
    <source>
        <dbReference type="Google" id="ProtNLM"/>
    </source>
</evidence>
<protein>
    <recommendedName>
        <fullName evidence="4">Mycofactocin biosynthesis chaperone MftB</fullName>
    </recommendedName>
</protein>
<evidence type="ECO:0000313" key="3">
    <source>
        <dbReference type="Proteomes" id="UP000812013"/>
    </source>
</evidence>
<reference evidence="2 3" key="1">
    <citation type="submission" date="2019-12" db="EMBL/GenBank/DDBJ databases">
        <title>Genome sequence of Streptomyces bambusae.</title>
        <authorList>
            <person name="Bansal K."/>
            <person name="Choksket S."/>
            <person name="Korpole S."/>
            <person name="Patil P.B."/>
        </authorList>
    </citation>
    <scope>NUCLEOTIDE SEQUENCE [LARGE SCALE GENOMIC DNA]</scope>
    <source>
        <strain evidence="2 3">SK60</strain>
    </source>
</reference>
<comment type="caution">
    <text evidence="2">The sequence shown here is derived from an EMBL/GenBank/DDBJ whole genome shotgun (WGS) entry which is preliminary data.</text>
</comment>
<dbReference type="EMBL" id="WTFF01000018">
    <property type="protein sequence ID" value="MBW5481280.1"/>
    <property type="molecule type" value="Genomic_DNA"/>
</dbReference>
<accession>A0ABS6Z3J3</accession>
<dbReference type="RefSeq" id="WP_219665169.1">
    <property type="nucleotide sequence ID" value="NZ_WTFF01000018.1"/>
</dbReference>
<dbReference type="Proteomes" id="UP000812013">
    <property type="component" value="Unassembled WGS sequence"/>
</dbReference>
<feature type="compositionally biased region" description="Pro residues" evidence="1">
    <location>
        <begin position="1"/>
        <end position="30"/>
    </location>
</feature>
<name>A0ABS6Z3J3_9ACTN</name>
<gene>
    <name evidence="2" type="ORF">GPJ59_05135</name>
</gene>
<feature type="region of interest" description="Disordered" evidence="1">
    <location>
        <begin position="1"/>
        <end position="51"/>
    </location>
</feature>
<proteinExistence type="predicted"/>
<organism evidence="2 3">
    <name type="scientific">Streptomyces bambusae</name>
    <dbReference type="NCBI Taxonomy" id="1550616"/>
    <lineage>
        <taxon>Bacteria</taxon>
        <taxon>Bacillati</taxon>
        <taxon>Actinomycetota</taxon>
        <taxon>Actinomycetes</taxon>
        <taxon>Kitasatosporales</taxon>
        <taxon>Streptomycetaceae</taxon>
        <taxon>Streptomyces</taxon>
    </lineage>
</organism>